<dbReference type="RefSeq" id="WP_090659850.1">
    <property type="nucleotide sequence ID" value="NZ_FOXQ01000009.1"/>
</dbReference>
<feature type="domain" description="Glycosyltransferase 2-like" evidence="1">
    <location>
        <begin position="4"/>
        <end position="110"/>
    </location>
</feature>
<dbReference type="Gene3D" id="3.90.550.10">
    <property type="entry name" value="Spore Coat Polysaccharide Biosynthesis Protein SpsA, Chain A"/>
    <property type="match status" value="1"/>
</dbReference>
<keyword evidence="2" id="KW-0808">Transferase</keyword>
<dbReference type="Pfam" id="PF00535">
    <property type="entry name" value="Glycos_transf_2"/>
    <property type="match status" value="1"/>
</dbReference>
<dbReference type="STRING" id="1465490.SAMN05444277_10923"/>
<evidence type="ECO:0000313" key="3">
    <source>
        <dbReference type="Proteomes" id="UP000199031"/>
    </source>
</evidence>
<gene>
    <name evidence="2" type="ORF">SAMN05444277_10923</name>
</gene>
<dbReference type="EMBL" id="FOXQ01000009">
    <property type="protein sequence ID" value="SFQ32688.1"/>
    <property type="molecule type" value="Genomic_DNA"/>
</dbReference>
<dbReference type="InterPro" id="IPR050834">
    <property type="entry name" value="Glycosyltransf_2"/>
</dbReference>
<protein>
    <submittedName>
        <fullName evidence="2">Glycosyltransferase involved in cell wall bisynthesis</fullName>
    </submittedName>
</protein>
<dbReference type="InterPro" id="IPR001173">
    <property type="entry name" value="Glyco_trans_2-like"/>
</dbReference>
<proteinExistence type="predicted"/>
<dbReference type="OrthoDB" id="9801954at2"/>
<sequence length="278" mass="31805">MKLSVIITTYNAPAWLQKVLWGYEAQTFKDFEMVIADDGSADETRLLIDNMRKEVSYPVQHIWQSDEGFRKCAILNKAIVASQTDYLVISDGDCIPRKDFLEVHINKRKQGYFLSGGYSKLPMDISQKITKEDIFNQNCFDIDWLKANGLPATFRNNKFTAKGFKASLLNFITPTNASWNGHNSSAWKKDIYAVNGFNEQMRYGALDREMGERLENSGIKGLQIRYSAVCVHLDHSRGYKNKEDLARNKAIWMKSRKEKLTWIEDGIVKSAKPVSQPA</sequence>
<evidence type="ECO:0000259" key="1">
    <source>
        <dbReference type="Pfam" id="PF00535"/>
    </source>
</evidence>
<organism evidence="2 3">
    <name type="scientific">Parafilimonas terrae</name>
    <dbReference type="NCBI Taxonomy" id="1465490"/>
    <lineage>
        <taxon>Bacteria</taxon>
        <taxon>Pseudomonadati</taxon>
        <taxon>Bacteroidota</taxon>
        <taxon>Chitinophagia</taxon>
        <taxon>Chitinophagales</taxon>
        <taxon>Chitinophagaceae</taxon>
        <taxon>Parafilimonas</taxon>
    </lineage>
</organism>
<dbReference type="Proteomes" id="UP000199031">
    <property type="component" value="Unassembled WGS sequence"/>
</dbReference>
<dbReference type="PANTHER" id="PTHR43685:SF3">
    <property type="entry name" value="SLR2126 PROTEIN"/>
    <property type="match status" value="1"/>
</dbReference>
<keyword evidence="3" id="KW-1185">Reference proteome</keyword>
<evidence type="ECO:0000313" key="2">
    <source>
        <dbReference type="EMBL" id="SFQ32688.1"/>
    </source>
</evidence>
<dbReference type="PANTHER" id="PTHR43685">
    <property type="entry name" value="GLYCOSYLTRANSFERASE"/>
    <property type="match status" value="1"/>
</dbReference>
<dbReference type="AlphaFoldDB" id="A0A1I5XL62"/>
<reference evidence="2 3" key="1">
    <citation type="submission" date="2016-10" db="EMBL/GenBank/DDBJ databases">
        <authorList>
            <person name="de Groot N.N."/>
        </authorList>
    </citation>
    <scope>NUCLEOTIDE SEQUENCE [LARGE SCALE GENOMIC DNA]</scope>
    <source>
        <strain evidence="2 3">DSM 28286</strain>
    </source>
</reference>
<dbReference type="InterPro" id="IPR029044">
    <property type="entry name" value="Nucleotide-diphossugar_trans"/>
</dbReference>
<accession>A0A1I5XL62</accession>
<dbReference type="GO" id="GO:0016740">
    <property type="term" value="F:transferase activity"/>
    <property type="evidence" value="ECO:0007669"/>
    <property type="project" value="UniProtKB-KW"/>
</dbReference>
<dbReference type="CDD" id="cd06420">
    <property type="entry name" value="GT2_Chondriotin_Pol_N"/>
    <property type="match status" value="1"/>
</dbReference>
<dbReference type="SUPFAM" id="SSF53448">
    <property type="entry name" value="Nucleotide-diphospho-sugar transferases"/>
    <property type="match status" value="1"/>
</dbReference>
<name>A0A1I5XL62_9BACT</name>